<keyword evidence="1" id="KW-0732">Signal</keyword>
<name>A0A420DL65_9FLAO</name>
<dbReference type="PANTHER" id="PTHR32060">
    <property type="entry name" value="TAIL-SPECIFIC PROTEASE"/>
    <property type="match status" value="1"/>
</dbReference>
<reference evidence="3 4" key="1">
    <citation type="submission" date="2018-09" db="EMBL/GenBank/DDBJ databases">
        <title>Genomic Encyclopedia of Archaeal and Bacterial Type Strains, Phase II (KMG-II): from individual species to whole genera.</title>
        <authorList>
            <person name="Goeker M."/>
        </authorList>
    </citation>
    <scope>NUCLEOTIDE SEQUENCE [LARGE SCALE GENOMIC DNA]</scope>
    <source>
        <strain evidence="3 4">DSM 26283</strain>
    </source>
</reference>
<proteinExistence type="predicted"/>
<evidence type="ECO:0000259" key="2">
    <source>
        <dbReference type="SMART" id="SM00245"/>
    </source>
</evidence>
<sequence length="481" mass="53522">MRILKISLLAIIIFSLTSCFEDNDDNTISAVEISDFVWKGMNSVYLYKADVPDLFNDRFTTNDDYNDYLNGFSGPEDLFESLIYEPETVDRFSVLVPDYIALENFLTGSTKTNGLHLEFYFSPESQNNVFGIVRMVLNGSPADDLGLERGQVFDAVNGVSLTNDNLNSLLNQDTYTLNLANYNNNGTPQIDDDTIESSDTEITLTKVLFTENPVHRTKIIDVDGENVGYLMYNRFLSDFDTQLNNAFGEFVASNIQHLVLDLRYNGGGSVNTASLLGSMIAGQENGNVFSKLVYNEDQQASNRNFNFTNTFNNIAINSLNNLEKIYVLTSARSASASELIINSLRPYIEVIQIGDTTVGKTQASITIYDSPDFGRANANPNHTYALQPLVANSINVDDLEVPPTGLVPNIQIIESPLNYGTFGDINEPLLAAAILDIMGAGRMPYYQNSSLMPINSKIDTNGFENEMYIENDEEHPFLKFN</sequence>
<evidence type="ECO:0000313" key="4">
    <source>
        <dbReference type="Proteomes" id="UP000284892"/>
    </source>
</evidence>
<accession>A0A420DL65</accession>
<dbReference type="GO" id="GO:0008236">
    <property type="term" value="F:serine-type peptidase activity"/>
    <property type="evidence" value="ECO:0007669"/>
    <property type="project" value="InterPro"/>
</dbReference>
<feature type="domain" description="Tail specific protease" evidence="2">
    <location>
        <begin position="197"/>
        <end position="413"/>
    </location>
</feature>
<dbReference type="Proteomes" id="UP000284892">
    <property type="component" value="Unassembled WGS sequence"/>
</dbReference>
<feature type="signal peptide" evidence="1">
    <location>
        <begin position="1"/>
        <end position="20"/>
    </location>
</feature>
<dbReference type="InterPro" id="IPR041613">
    <property type="entry name" value="Pept_S41_N"/>
</dbReference>
<dbReference type="InterPro" id="IPR005151">
    <property type="entry name" value="Tail-specific_protease"/>
</dbReference>
<evidence type="ECO:0000313" key="3">
    <source>
        <dbReference type="EMBL" id="RKE94983.1"/>
    </source>
</evidence>
<dbReference type="Gene3D" id="3.30.750.170">
    <property type="match status" value="1"/>
</dbReference>
<dbReference type="OrthoDB" id="7168509at2"/>
<dbReference type="Pfam" id="PF18294">
    <property type="entry name" value="Pept_S41_N"/>
    <property type="match status" value="1"/>
</dbReference>
<organism evidence="3 4">
    <name type="scientific">Ichthyenterobacterium magnum</name>
    <dbReference type="NCBI Taxonomy" id="1230530"/>
    <lineage>
        <taxon>Bacteria</taxon>
        <taxon>Pseudomonadati</taxon>
        <taxon>Bacteroidota</taxon>
        <taxon>Flavobacteriia</taxon>
        <taxon>Flavobacteriales</taxon>
        <taxon>Flavobacteriaceae</taxon>
        <taxon>Ichthyenterobacterium</taxon>
    </lineage>
</organism>
<feature type="chain" id="PRO_5019239173" evidence="1">
    <location>
        <begin position="21"/>
        <end position="481"/>
    </location>
</feature>
<dbReference type="EMBL" id="RAQJ01000003">
    <property type="protein sequence ID" value="RKE94983.1"/>
    <property type="molecule type" value="Genomic_DNA"/>
</dbReference>
<dbReference type="SUPFAM" id="SSF52096">
    <property type="entry name" value="ClpP/crotonase"/>
    <property type="match status" value="1"/>
</dbReference>
<comment type="caution">
    <text evidence="3">The sequence shown here is derived from an EMBL/GenBank/DDBJ whole genome shotgun (WGS) entry which is preliminary data.</text>
</comment>
<protein>
    <submittedName>
        <fullName evidence="3">Peptidase S41-like protein</fullName>
    </submittedName>
</protein>
<dbReference type="Gene3D" id="2.30.42.10">
    <property type="match status" value="1"/>
</dbReference>
<dbReference type="RefSeq" id="WP_120201456.1">
    <property type="nucleotide sequence ID" value="NZ_RAQJ01000003.1"/>
</dbReference>
<dbReference type="GO" id="GO:0006508">
    <property type="term" value="P:proteolysis"/>
    <property type="evidence" value="ECO:0007669"/>
    <property type="project" value="InterPro"/>
</dbReference>
<keyword evidence="4" id="KW-1185">Reference proteome</keyword>
<dbReference type="PROSITE" id="PS51257">
    <property type="entry name" value="PROKAR_LIPOPROTEIN"/>
    <property type="match status" value="1"/>
</dbReference>
<evidence type="ECO:0000256" key="1">
    <source>
        <dbReference type="SAM" id="SignalP"/>
    </source>
</evidence>
<dbReference type="Pfam" id="PF03572">
    <property type="entry name" value="Peptidase_S41"/>
    <property type="match status" value="1"/>
</dbReference>
<dbReference type="InterPro" id="IPR029045">
    <property type="entry name" value="ClpP/crotonase-like_dom_sf"/>
</dbReference>
<dbReference type="CDD" id="cd07561">
    <property type="entry name" value="Peptidase_S41_CPP_like"/>
    <property type="match status" value="1"/>
</dbReference>
<gene>
    <name evidence="3" type="ORF">BXY80_2000</name>
</gene>
<dbReference type="AlphaFoldDB" id="A0A420DL65"/>
<dbReference type="SMART" id="SM00245">
    <property type="entry name" value="TSPc"/>
    <property type="match status" value="1"/>
</dbReference>
<dbReference type="Gene3D" id="3.90.226.10">
    <property type="entry name" value="2-enoyl-CoA Hydratase, Chain A, domain 1"/>
    <property type="match status" value="1"/>
</dbReference>
<dbReference type="GO" id="GO:0030288">
    <property type="term" value="C:outer membrane-bounded periplasmic space"/>
    <property type="evidence" value="ECO:0007669"/>
    <property type="project" value="TreeGrafter"/>
</dbReference>
<dbReference type="SUPFAM" id="SSF50156">
    <property type="entry name" value="PDZ domain-like"/>
    <property type="match status" value="1"/>
</dbReference>
<dbReference type="GO" id="GO:0007165">
    <property type="term" value="P:signal transduction"/>
    <property type="evidence" value="ECO:0007669"/>
    <property type="project" value="TreeGrafter"/>
</dbReference>
<dbReference type="GO" id="GO:0004175">
    <property type="term" value="F:endopeptidase activity"/>
    <property type="evidence" value="ECO:0007669"/>
    <property type="project" value="TreeGrafter"/>
</dbReference>
<dbReference type="PANTHER" id="PTHR32060:SF30">
    <property type="entry name" value="CARBOXY-TERMINAL PROCESSING PROTEASE CTPA"/>
    <property type="match status" value="1"/>
</dbReference>
<dbReference type="InterPro" id="IPR036034">
    <property type="entry name" value="PDZ_sf"/>
</dbReference>